<reference evidence="14" key="1">
    <citation type="submission" date="2021-12" db="EMBL/GenBank/DDBJ databases">
        <authorList>
            <person name="Li Y."/>
        </authorList>
    </citation>
    <scope>NUCLEOTIDE SEQUENCE</scope>
    <source>
        <strain evidence="14">DKSPLA3</strain>
    </source>
</reference>
<evidence type="ECO:0000256" key="7">
    <source>
        <dbReference type="ARBA" id="ARBA00023010"/>
    </source>
</evidence>
<dbReference type="RefSeq" id="WP_231815630.1">
    <property type="nucleotide sequence ID" value="NZ_JAJOZR010000009.1"/>
</dbReference>
<gene>
    <name evidence="9 14" type="primary">secD</name>
    <name evidence="10" type="synonym">secF</name>
    <name evidence="14" type="ORF">LRX75_15365</name>
</gene>
<evidence type="ECO:0000256" key="9">
    <source>
        <dbReference type="HAMAP-Rule" id="MF_01463"/>
    </source>
</evidence>
<dbReference type="PANTHER" id="PTHR30081:SF1">
    <property type="entry name" value="PROTEIN TRANSLOCASE SUBUNIT SECD"/>
    <property type="match status" value="1"/>
</dbReference>
<evidence type="ECO:0000256" key="3">
    <source>
        <dbReference type="ARBA" id="ARBA00022475"/>
    </source>
</evidence>
<feature type="transmembrane region" description="Helical" evidence="9">
    <location>
        <begin position="800"/>
        <end position="826"/>
    </location>
</feature>
<dbReference type="Pfam" id="PF02355">
    <property type="entry name" value="SecD_SecF_C"/>
    <property type="match status" value="2"/>
</dbReference>
<keyword evidence="3 9" id="KW-1003">Cell membrane</keyword>
<keyword evidence="2 9" id="KW-0813">Transport</keyword>
<comment type="similarity">
    <text evidence="10">Belongs to the SecD/SecF family. SecF subfamily.</text>
</comment>
<dbReference type="InterPro" id="IPR048634">
    <property type="entry name" value="SecD_SecF_C"/>
</dbReference>
<keyword evidence="15" id="KW-1185">Reference proteome</keyword>
<dbReference type="NCBIfam" id="TIGR00966">
    <property type="entry name" value="transloc_SecF"/>
    <property type="match status" value="1"/>
</dbReference>
<dbReference type="InterPro" id="IPR054384">
    <property type="entry name" value="SecDF_P1_head"/>
</dbReference>
<feature type="transmembrane region" description="Helical" evidence="9">
    <location>
        <begin position="397"/>
        <end position="419"/>
    </location>
</feature>
<keyword evidence="8 9" id="KW-0472">Membrane</keyword>
<comment type="caution">
    <text evidence="14">The sequence shown here is derived from an EMBL/GenBank/DDBJ whole genome shotgun (WGS) entry which is preliminary data.</text>
</comment>
<dbReference type="InterPro" id="IPR022813">
    <property type="entry name" value="SecD/SecF_arch_bac"/>
</dbReference>
<dbReference type="InterPro" id="IPR022645">
    <property type="entry name" value="SecD/SecF_bac"/>
</dbReference>
<dbReference type="InterPro" id="IPR055344">
    <property type="entry name" value="SecD_SecF_C_bact"/>
</dbReference>
<protein>
    <recommendedName>
        <fullName evidence="9 10">Multifunctional fusion protein</fullName>
    </recommendedName>
    <domain>
        <recommendedName>
            <fullName evidence="9">Protein translocase subunit SecD</fullName>
        </recommendedName>
    </domain>
    <domain>
        <recommendedName>
            <fullName evidence="10">Protein-export membrane protein SecF</fullName>
        </recommendedName>
    </domain>
</protein>
<dbReference type="AlphaFoldDB" id="A0A9X1NVD3"/>
<feature type="transmembrane region" description="Helical" evidence="9">
    <location>
        <begin position="496"/>
        <end position="520"/>
    </location>
</feature>
<dbReference type="InterPro" id="IPR048631">
    <property type="entry name" value="SecD_1st"/>
</dbReference>
<name>A0A9X1NVD3_9HYPH</name>
<dbReference type="SUPFAM" id="SSF82866">
    <property type="entry name" value="Multidrug efflux transporter AcrB transmembrane domain"/>
    <property type="match status" value="2"/>
</dbReference>
<dbReference type="NCBIfam" id="NF009583">
    <property type="entry name" value="PRK13024.1-3"/>
    <property type="match status" value="1"/>
</dbReference>
<organism evidence="14 15">
    <name type="scientific">Rhizobium quercicola</name>
    <dbReference type="NCBI Taxonomy" id="2901226"/>
    <lineage>
        <taxon>Bacteria</taxon>
        <taxon>Pseudomonadati</taxon>
        <taxon>Pseudomonadota</taxon>
        <taxon>Alphaproteobacteria</taxon>
        <taxon>Hyphomicrobiales</taxon>
        <taxon>Rhizobiaceae</taxon>
        <taxon>Rhizobium/Agrobacterium group</taxon>
        <taxon>Rhizobium</taxon>
    </lineage>
</organism>
<feature type="transmembrane region" description="Helical" evidence="9">
    <location>
        <begin position="669"/>
        <end position="689"/>
    </location>
</feature>
<evidence type="ECO:0000259" key="12">
    <source>
        <dbReference type="Pfam" id="PF21760"/>
    </source>
</evidence>
<dbReference type="InterPro" id="IPR005791">
    <property type="entry name" value="SecD"/>
</dbReference>
<evidence type="ECO:0000256" key="2">
    <source>
        <dbReference type="ARBA" id="ARBA00022448"/>
    </source>
</evidence>
<sequence length="842" mass="89478">MPQTSRWGTVLVWLVVLASLVVALPNVLPRSLLDSLPDWVPARQVALGLDLSGGSRIVLKVERDDVARTRLQAATDAVAAQLRNANLAYTDLSGTGEDITFSLQDTAREATLPQVLAPLTGVVDRGRGGKAVSELRFLGTTDGQSRVALTPEGIDARLADAVADSIGVLERRLVELGVAAPRLGRQGADRIVVQVPGLYDSEQLKTVLGQGGAFSFRIVDMSTTVEQAVTGSPPAGSEVLYSAEDPPVATLVRRQPAVTTADIADATATTDTQNDAPVVDLVFTEDGARRFAEATKAVAGTTMAVVLDGSVIATPLIREAVTDGRMRLVADMTPEGAQDLALVLRAGALPASISVAEERTIGAGRGSDSIESMLVAGAVGTVIIIAFMVGFYGRFGVVASIAVVLNVVMIVAVLTATGLPLTLPGLAGIVLTIGMAVDSNVLIFERFREEAAAGRDFRQAIQLGFARAFGAIVDANITTLIAAIILLYLGSGAIRGFAVTLAIGIVTTLFTAFTLTRVMLEAWQRRRPRKRLPRGIKTAMFDHLSFRFMAARRYVFSVTAALSILTVVLFGLFGINLGIDFSGGSVIEVQAREGNANIGDIRARLDQLNLGDISVEPYGSPRDAVIRVQSRDGGENAEQTAVILIRDELDSAYELRRVEVVGPTVSETLTRSASIGVAISLLGILLYIWARYEWQFAAGAIVATLHDVILTIGLFVVTGMEFNLTSVAALLTIVGYSLNDTVIVYDRIRENLNRFPRMPLPILIDTAINQTLSRTVLTGATTLLALAALSLFGSDTIRPFAVVLMFGVAVATFSSIYVAGPVLILFRLKRARARARDMQGAA</sequence>
<dbReference type="HAMAP" id="MF_01464_B">
    <property type="entry name" value="SecF_B"/>
    <property type="match status" value="1"/>
</dbReference>
<dbReference type="NCBIfam" id="TIGR00916">
    <property type="entry name" value="2A0604s01"/>
    <property type="match status" value="2"/>
</dbReference>
<evidence type="ECO:0000259" key="11">
    <source>
        <dbReference type="Pfam" id="PF02355"/>
    </source>
</evidence>
<dbReference type="GO" id="GO:0006605">
    <property type="term" value="P:protein targeting"/>
    <property type="evidence" value="ECO:0007669"/>
    <property type="project" value="UniProtKB-UniRule"/>
</dbReference>
<comment type="similarity">
    <text evidence="9">Belongs to the SecD/SecF family. SecD subfamily.</text>
</comment>
<dbReference type="FunFam" id="1.20.1640.10:FF:000004">
    <property type="entry name" value="Protein translocase subunit SecD"/>
    <property type="match status" value="1"/>
</dbReference>
<feature type="transmembrane region" description="Helical" evidence="9">
    <location>
        <begin position="425"/>
        <end position="444"/>
    </location>
</feature>
<keyword evidence="6 9" id="KW-1133">Transmembrane helix</keyword>
<feature type="transmembrane region" description="Helical" evidence="9">
    <location>
        <begin position="696"/>
        <end position="718"/>
    </location>
</feature>
<dbReference type="Proteomes" id="UP001139089">
    <property type="component" value="Unassembled WGS sequence"/>
</dbReference>
<dbReference type="Pfam" id="PF22599">
    <property type="entry name" value="SecDF_P1_head"/>
    <property type="match status" value="1"/>
</dbReference>
<dbReference type="InterPro" id="IPR022646">
    <property type="entry name" value="SecD/SecF_CS"/>
</dbReference>
<dbReference type="HAMAP" id="MF_01463_B">
    <property type="entry name" value="SecD_B"/>
    <property type="match status" value="1"/>
</dbReference>
<evidence type="ECO:0000256" key="4">
    <source>
        <dbReference type="ARBA" id="ARBA00022692"/>
    </source>
</evidence>
<dbReference type="Gene3D" id="3.30.70.3400">
    <property type="match status" value="1"/>
</dbReference>
<evidence type="ECO:0000256" key="8">
    <source>
        <dbReference type="ARBA" id="ARBA00023136"/>
    </source>
</evidence>
<feature type="transmembrane region" description="Helical" evidence="9">
    <location>
        <begin position="724"/>
        <end position="745"/>
    </location>
</feature>
<evidence type="ECO:0000256" key="5">
    <source>
        <dbReference type="ARBA" id="ARBA00022927"/>
    </source>
</evidence>
<evidence type="ECO:0000256" key="6">
    <source>
        <dbReference type="ARBA" id="ARBA00022989"/>
    </source>
</evidence>
<feature type="domain" description="SecDF P1 head subdomain" evidence="13">
    <location>
        <begin position="238"/>
        <end position="351"/>
    </location>
</feature>
<proteinExistence type="inferred from homology"/>
<dbReference type="GO" id="GO:0005886">
    <property type="term" value="C:plasma membrane"/>
    <property type="evidence" value="ECO:0007669"/>
    <property type="project" value="UniProtKB-SubCell"/>
</dbReference>
<dbReference type="Pfam" id="PF21760">
    <property type="entry name" value="SecD_1st"/>
    <property type="match status" value="1"/>
</dbReference>
<dbReference type="EMBL" id="JAJOZR010000009">
    <property type="protein sequence ID" value="MCD7110419.1"/>
    <property type="molecule type" value="Genomic_DNA"/>
</dbReference>
<dbReference type="PRINTS" id="PR01755">
    <property type="entry name" value="SECFTRNLCASE"/>
</dbReference>
<accession>A0A9X1NVD3</accession>
<feature type="transmembrane region" description="Helical" evidence="9">
    <location>
        <begin position="776"/>
        <end position="794"/>
    </location>
</feature>
<dbReference type="Gene3D" id="3.30.1360.200">
    <property type="match status" value="1"/>
</dbReference>
<comment type="subunit">
    <text evidence="10">Forms a complex with SecD. Part of the essential Sec protein translocation apparatus which comprises SecA, SecYEG and auxiliary proteins SecDF-YajC and YidC.</text>
</comment>
<comment type="subcellular location">
    <subcellularLocation>
        <location evidence="1 9">Cell membrane</location>
        <topology evidence="1 9">Multi-pass membrane protein</topology>
    </subcellularLocation>
</comment>
<dbReference type="GO" id="GO:0065002">
    <property type="term" value="P:intracellular protein transmembrane transport"/>
    <property type="evidence" value="ECO:0007669"/>
    <property type="project" value="UniProtKB-UniRule"/>
</dbReference>
<dbReference type="Gene3D" id="1.20.1640.10">
    <property type="entry name" value="Multidrug efflux transporter AcrB transmembrane domain"/>
    <property type="match status" value="2"/>
</dbReference>
<feature type="domain" description="Protein translocase subunit SecDF P1" evidence="12">
    <location>
        <begin position="163"/>
        <end position="220"/>
    </location>
</feature>
<evidence type="ECO:0000313" key="14">
    <source>
        <dbReference type="EMBL" id="MCD7110419.1"/>
    </source>
</evidence>
<feature type="domain" description="Protein export membrane protein SecD/SecF C-terminal" evidence="11">
    <location>
        <begin position="648"/>
        <end position="826"/>
    </location>
</feature>
<feature type="transmembrane region" description="Helical" evidence="9">
    <location>
        <begin position="465"/>
        <end position="490"/>
    </location>
</feature>
<evidence type="ECO:0000256" key="1">
    <source>
        <dbReference type="ARBA" id="ARBA00004651"/>
    </source>
</evidence>
<keyword evidence="5 9" id="KW-0653">Protein transport</keyword>
<dbReference type="GO" id="GO:0043952">
    <property type="term" value="P:protein transport by the Sec complex"/>
    <property type="evidence" value="ECO:0007669"/>
    <property type="project" value="UniProtKB-UniRule"/>
</dbReference>
<dbReference type="NCBIfam" id="TIGR01129">
    <property type="entry name" value="secD"/>
    <property type="match status" value="1"/>
</dbReference>
<evidence type="ECO:0000256" key="10">
    <source>
        <dbReference type="HAMAP-Rule" id="MF_01464"/>
    </source>
</evidence>
<dbReference type="GO" id="GO:0015450">
    <property type="term" value="F:protein-transporting ATPase activity"/>
    <property type="evidence" value="ECO:0007669"/>
    <property type="project" value="InterPro"/>
</dbReference>
<feature type="domain" description="Protein export membrane protein SecD/SecF C-terminal" evidence="11">
    <location>
        <begin position="352"/>
        <end position="515"/>
    </location>
</feature>
<keyword evidence="4 9" id="KW-0812">Transmembrane</keyword>
<comment type="function">
    <text evidence="9">Part of the Sec protein translocase complex. Interacts with the SecYEG preprotein conducting channel. SecDF uses the proton motive force (PMF) to complete protein translocation after the ATP-dependent function of SecA.</text>
</comment>
<comment type="caution">
    <text evidence="9">Lacks conserved residue(s) required for the propagation of feature annotation.</text>
</comment>
<dbReference type="PANTHER" id="PTHR30081">
    <property type="entry name" value="PROTEIN-EXPORT MEMBRANE PROTEIN SEC"/>
    <property type="match status" value="1"/>
</dbReference>
<comment type="subunit">
    <text evidence="9">Forms a complex with SecF. Part of the essential Sec protein translocation apparatus which comprises SecA, SecYEG and auxiliary proteins SecDF-YajC and YidC.</text>
</comment>
<feature type="transmembrane region" description="Helical" evidence="9">
    <location>
        <begin position="373"/>
        <end position="392"/>
    </location>
</feature>
<evidence type="ECO:0000313" key="15">
    <source>
        <dbReference type="Proteomes" id="UP001139089"/>
    </source>
</evidence>
<evidence type="ECO:0000259" key="13">
    <source>
        <dbReference type="Pfam" id="PF22599"/>
    </source>
</evidence>
<dbReference type="InterPro" id="IPR005665">
    <property type="entry name" value="SecF_bac"/>
</dbReference>
<dbReference type="Pfam" id="PF07549">
    <property type="entry name" value="Sec_GG"/>
    <property type="match status" value="2"/>
</dbReference>
<keyword evidence="7 9" id="KW-0811">Translocation</keyword>
<feature type="transmembrane region" description="Helical" evidence="9">
    <location>
        <begin position="554"/>
        <end position="575"/>
    </location>
</feature>